<dbReference type="Proteomes" id="UP001144805">
    <property type="component" value="Unassembled WGS sequence"/>
</dbReference>
<comment type="caution">
    <text evidence="6">The sequence shown here is derived from an EMBL/GenBank/DDBJ whole genome shotgun (WGS) entry which is preliminary data.</text>
</comment>
<name>A0A9X3IMK3_9HYPH</name>
<dbReference type="SUPFAM" id="SSF75217">
    <property type="entry name" value="alpha/beta knot"/>
    <property type="match status" value="1"/>
</dbReference>
<feature type="binding site" evidence="5">
    <location>
        <begin position="126"/>
        <end position="131"/>
    </location>
    <ligand>
        <name>S-adenosyl-L-methionine</name>
        <dbReference type="ChEBI" id="CHEBI:59789"/>
    </ligand>
</feature>
<feature type="binding site" evidence="5">
    <location>
        <position position="75"/>
    </location>
    <ligand>
        <name>S-adenosyl-L-methionine</name>
        <dbReference type="ChEBI" id="CHEBI:59789"/>
    </ligand>
</feature>
<dbReference type="EMBL" id="JAPKNK010000004">
    <property type="protein sequence ID" value="MCX5569990.1"/>
    <property type="molecule type" value="Genomic_DNA"/>
</dbReference>
<comment type="function">
    <text evidence="5">Specifically methylates the pseudouridine at position 1915 (m3Psi1915) in 23S rRNA.</text>
</comment>
<feature type="binding site" evidence="5">
    <location>
        <position position="107"/>
    </location>
    <ligand>
        <name>S-adenosyl-L-methionine</name>
        <dbReference type="ChEBI" id="CHEBI:59789"/>
    </ligand>
</feature>
<dbReference type="PANTHER" id="PTHR33603">
    <property type="entry name" value="METHYLTRANSFERASE"/>
    <property type="match status" value="1"/>
</dbReference>
<gene>
    <name evidence="5 6" type="primary">rlmH</name>
    <name evidence="6" type="ORF">OSH07_12360</name>
</gene>
<comment type="subunit">
    <text evidence="5">Homodimer.</text>
</comment>
<dbReference type="HAMAP" id="MF_00658">
    <property type="entry name" value="23SrRNA_methyltr_H"/>
    <property type="match status" value="1"/>
</dbReference>
<keyword evidence="2 5" id="KW-0808">Transferase</keyword>
<dbReference type="PIRSF" id="PIRSF004505">
    <property type="entry name" value="MT_bac"/>
    <property type="match status" value="1"/>
</dbReference>
<evidence type="ECO:0000256" key="4">
    <source>
        <dbReference type="ARBA" id="ARBA00038303"/>
    </source>
</evidence>
<dbReference type="InterPro" id="IPR003742">
    <property type="entry name" value="RlmH-like"/>
</dbReference>
<reference evidence="6" key="1">
    <citation type="submission" date="2022-11" db="EMBL/GenBank/DDBJ databases">
        <title>Biodiversity and phylogenetic relationships of bacteria.</title>
        <authorList>
            <person name="Machado R.A.R."/>
            <person name="Bhat A."/>
            <person name="Loulou A."/>
            <person name="Kallel S."/>
        </authorList>
    </citation>
    <scope>NUCLEOTIDE SEQUENCE</scope>
    <source>
        <strain evidence="6">K-TC2</strain>
    </source>
</reference>
<dbReference type="GO" id="GO:0005737">
    <property type="term" value="C:cytoplasm"/>
    <property type="evidence" value="ECO:0007669"/>
    <property type="project" value="UniProtKB-SubCell"/>
</dbReference>
<dbReference type="GO" id="GO:0070038">
    <property type="term" value="F:rRNA (pseudouridine-N3-)-methyltransferase activity"/>
    <property type="evidence" value="ECO:0007669"/>
    <property type="project" value="UniProtKB-UniRule"/>
</dbReference>
<evidence type="ECO:0000256" key="5">
    <source>
        <dbReference type="HAMAP-Rule" id="MF_00658"/>
    </source>
</evidence>
<keyword evidence="5" id="KW-0698">rRNA processing</keyword>
<comment type="subcellular location">
    <subcellularLocation>
        <location evidence="5">Cytoplasm</location>
    </subcellularLocation>
</comment>
<comment type="similarity">
    <text evidence="4 5">Belongs to the RNA methyltransferase RlmH family.</text>
</comment>
<evidence type="ECO:0000256" key="2">
    <source>
        <dbReference type="ARBA" id="ARBA00022679"/>
    </source>
</evidence>
<organism evidence="6 7">
    <name type="scientific">Kaistia nematophila</name>
    <dbReference type="NCBI Taxonomy" id="2994654"/>
    <lineage>
        <taxon>Bacteria</taxon>
        <taxon>Pseudomonadati</taxon>
        <taxon>Pseudomonadota</taxon>
        <taxon>Alphaproteobacteria</taxon>
        <taxon>Hyphomicrobiales</taxon>
        <taxon>Kaistiaceae</taxon>
        <taxon>Kaistia</taxon>
    </lineage>
</organism>
<dbReference type="PANTHER" id="PTHR33603:SF1">
    <property type="entry name" value="RIBOSOMAL RNA LARGE SUBUNIT METHYLTRANSFERASE H"/>
    <property type="match status" value="1"/>
</dbReference>
<dbReference type="Gene3D" id="3.40.1280.10">
    <property type="match status" value="1"/>
</dbReference>
<comment type="catalytic activity">
    <reaction evidence="5">
        <text>pseudouridine(1915) in 23S rRNA + S-adenosyl-L-methionine = N(3)-methylpseudouridine(1915) in 23S rRNA + S-adenosyl-L-homocysteine + H(+)</text>
        <dbReference type="Rhea" id="RHEA:42752"/>
        <dbReference type="Rhea" id="RHEA-COMP:10221"/>
        <dbReference type="Rhea" id="RHEA-COMP:10222"/>
        <dbReference type="ChEBI" id="CHEBI:15378"/>
        <dbReference type="ChEBI" id="CHEBI:57856"/>
        <dbReference type="ChEBI" id="CHEBI:59789"/>
        <dbReference type="ChEBI" id="CHEBI:65314"/>
        <dbReference type="ChEBI" id="CHEBI:74486"/>
        <dbReference type="EC" id="2.1.1.177"/>
    </reaction>
</comment>
<keyword evidence="3 5" id="KW-0949">S-adenosyl-L-methionine</keyword>
<evidence type="ECO:0000256" key="1">
    <source>
        <dbReference type="ARBA" id="ARBA00022603"/>
    </source>
</evidence>
<dbReference type="InterPro" id="IPR029028">
    <property type="entry name" value="Alpha/beta_knot_MTases"/>
</dbReference>
<keyword evidence="5" id="KW-0963">Cytoplasm</keyword>
<protein>
    <recommendedName>
        <fullName evidence="5">Ribosomal RNA large subunit methyltransferase H</fullName>
        <ecNumber evidence="5">2.1.1.177</ecNumber>
    </recommendedName>
    <alternativeName>
        <fullName evidence="5">23S rRNA (pseudouridine1915-N3)-methyltransferase</fullName>
    </alternativeName>
    <alternativeName>
        <fullName evidence="5">23S rRNA m3Psi1915 methyltransferase</fullName>
    </alternativeName>
    <alternativeName>
        <fullName evidence="5">rRNA (pseudouridine-N3-)-methyltransferase RlmH</fullName>
    </alternativeName>
</protein>
<dbReference type="CDD" id="cd18081">
    <property type="entry name" value="RlmH-like"/>
    <property type="match status" value="1"/>
</dbReference>
<dbReference type="AlphaFoldDB" id="A0A9X3IMK3"/>
<proteinExistence type="inferred from homology"/>
<keyword evidence="1 5" id="KW-0489">Methyltransferase</keyword>
<evidence type="ECO:0000313" key="7">
    <source>
        <dbReference type="Proteomes" id="UP001144805"/>
    </source>
</evidence>
<dbReference type="InterPro" id="IPR029026">
    <property type="entry name" value="tRNA_m1G_MTases_N"/>
</dbReference>
<evidence type="ECO:0000313" key="6">
    <source>
        <dbReference type="EMBL" id="MCX5569990.1"/>
    </source>
</evidence>
<keyword evidence="7" id="KW-1185">Reference proteome</keyword>
<dbReference type="Pfam" id="PF02590">
    <property type="entry name" value="SPOUT_MTase"/>
    <property type="match status" value="1"/>
</dbReference>
<dbReference type="EC" id="2.1.1.177" evidence="5"/>
<sequence length="159" mass="17498">MRIQIAAVGRLKAGPDRALIERYLDRATQAGRSLGLTVSVREFVESRAQRGDERMAQEAQTLLAALPEGAILVALDERGETPSSAAFAKRVGDWRDQGARDLVFAIGGPDGHGDAIRKRADLKLAFGAMTWPHQIVRLLLAEQIYRAMTILSGHPYHRE</sequence>
<dbReference type="NCBIfam" id="NF000989">
    <property type="entry name" value="PRK00103.2-3"/>
    <property type="match status" value="1"/>
</dbReference>
<dbReference type="RefSeq" id="WP_266338957.1">
    <property type="nucleotide sequence ID" value="NZ_JAPKNK010000004.1"/>
</dbReference>
<evidence type="ECO:0000256" key="3">
    <source>
        <dbReference type="ARBA" id="ARBA00022691"/>
    </source>
</evidence>
<accession>A0A9X3IMK3</accession>